<dbReference type="InterPro" id="IPR000719">
    <property type="entry name" value="Prot_kinase_dom"/>
</dbReference>
<organism evidence="2 3">
    <name type="scientific">Armillaria gallica</name>
    <name type="common">Bulbous honey fungus</name>
    <name type="synonym">Armillaria bulbosa</name>
    <dbReference type="NCBI Taxonomy" id="47427"/>
    <lineage>
        <taxon>Eukaryota</taxon>
        <taxon>Fungi</taxon>
        <taxon>Dikarya</taxon>
        <taxon>Basidiomycota</taxon>
        <taxon>Agaricomycotina</taxon>
        <taxon>Agaricomycetes</taxon>
        <taxon>Agaricomycetidae</taxon>
        <taxon>Agaricales</taxon>
        <taxon>Marasmiineae</taxon>
        <taxon>Physalacriaceae</taxon>
        <taxon>Armillaria</taxon>
    </lineage>
</organism>
<name>A0A2H3DC79_ARMGA</name>
<dbReference type="Gene3D" id="1.10.510.10">
    <property type="entry name" value="Transferase(Phosphotransferase) domain 1"/>
    <property type="match status" value="1"/>
</dbReference>
<evidence type="ECO:0000313" key="3">
    <source>
        <dbReference type="Proteomes" id="UP000217790"/>
    </source>
</evidence>
<dbReference type="GO" id="GO:0005524">
    <property type="term" value="F:ATP binding"/>
    <property type="evidence" value="ECO:0007669"/>
    <property type="project" value="InterPro"/>
</dbReference>
<feature type="domain" description="Protein kinase" evidence="1">
    <location>
        <begin position="1"/>
        <end position="142"/>
    </location>
</feature>
<dbReference type="Proteomes" id="UP000217790">
    <property type="component" value="Unassembled WGS sequence"/>
</dbReference>
<reference evidence="3" key="1">
    <citation type="journal article" date="2017" name="Nat. Ecol. Evol.">
        <title>Genome expansion and lineage-specific genetic innovations in the forest pathogenic fungi Armillaria.</title>
        <authorList>
            <person name="Sipos G."/>
            <person name="Prasanna A.N."/>
            <person name="Walter M.C."/>
            <person name="O'Connor E."/>
            <person name="Balint B."/>
            <person name="Krizsan K."/>
            <person name="Kiss B."/>
            <person name="Hess J."/>
            <person name="Varga T."/>
            <person name="Slot J."/>
            <person name="Riley R."/>
            <person name="Boka B."/>
            <person name="Rigling D."/>
            <person name="Barry K."/>
            <person name="Lee J."/>
            <person name="Mihaltcheva S."/>
            <person name="LaButti K."/>
            <person name="Lipzen A."/>
            <person name="Waldron R."/>
            <person name="Moloney N.M."/>
            <person name="Sperisen C."/>
            <person name="Kredics L."/>
            <person name="Vagvoelgyi C."/>
            <person name="Patrignani A."/>
            <person name="Fitzpatrick D."/>
            <person name="Nagy I."/>
            <person name="Doyle S."/>
            <person name="Anderson J.B."/>
            <person name="Grigoriev I.V."/>
            <person name="Gueldener U."/>
            <person name="Muensterkoetter M."/>
            <person name="Nagy L.G."/>
        </authorList>
    </citation>
    <scope>NUCLEOTIDE SEQUENCE [LARGE SCALE GENOMIC DNA]</scope>
    <source>
        <strain evidence="3">Ar21-2</strain>
    </source>
</reference>
<dbReference type="InterPro" id="IPR011009">
    <property type="entry name" value="Kinase-like_dom_sf"/>
</dbReference>
<sequence length="142" mass="16838">MGFAVDSQRVLLPERTIRNREYQYYGKHKFILPNRESTRVILLEYIEGITPDQLQDKYPIHSPRYNPLLKESYTKWIEIAKEHYVPAVRGICAIAERRLVHRDLKAQHIMITSMSPWQVVYIDFALRDPIRIEASELLLSEK</sequence>
<dbReference type="EMBL" id="KZ293688">
    <property type="protein sequence ID" value="PBK85863.1"/>
    <property type="molecule type" value="Genomic_DNA"/>
</dbReference>
<dbReference type="GO" id="GO:0004672">
    <property type="term" value="F:protein kinase activity"/>
    <property type="evidence" value="ECO:0007669"/>
    <property type="project" value="InterPro"/>
</dbReference>
<dbReference type="PROSITE" id="PS50011">
    <property type="entry name" value="PROTEIN_KINASE_DOM"/>
    <property type="match status" value="1"/>
</dbReference>
<gene>
    <name evidence="2" type="ORF">ARMGADRAFT_1087149</name>
</gene>
<dbReference type="SUPFAM" id="SSF56112">
    <property type="entry name" value="Protein kinase-like (PK-like)"/>
    <property type="match status" value="1"/>
</dbReference>
<dbReference type="AlphaFoldDB" id="A0A2H3DC79"/>
<accession>A0A2H3DC79</accession>
<protein>
    <recommendedName>
        <fullName evidence="1">Protein kinase domain-containing protein</fullName>
    </recommendedName>
</protein>
<evidence type="ECO:0000259" key="1">
    <source>
        <dbReference type="PROSITE" id="PS50011"/>
    </source>
</evidence>
<dbReference type="InParanoid" id="A0A2H3DC79"/>
<keyword evidence="3" id="KW-1185">Reference proteome</keyword>
<dbReference type="OrthoDB" id="3919494at2759"/>
<proteinExistence type="predicted"/>
<evidence type="ECO:0000313" key="2">
    <source>
        <dbReference type="EMBL" id="PBK85863.1"/>
    </source>
</evidence>